<accession>A0A4P9VYQ7</accession>
<reference evidence="3" key="1">
    <citation type="journal article" date="2018" name="Nat. Microbiol.">
        <title>Leveraging single-cell genomics to expand the fungal tree of life.</title>
        <authorList>
            <person name="Ahrendt S.R."/>
            <person name="Quandt C.A."/>
            <person name="Ciobanu D."/>
            <person name="Clum A."/>
            <person name="Salamov A."/>
            <person name="Andreopoulos B."/>
            <person name="Cheng J.F."/>
            <person name="Woyke T."/>
            <person name="Pelin A."/>
            <person name="Henrissat B."/>
            <person name="Reynolds N.K."/>
            <person name="Benny G.L."/>
            <person name="Smith M.E."/>
            <person name="James T.Y."/>
            <person name="Grigoriev I.V."/>
        </authorList>
    </citation>
    <scope>NUCLEOTIDE SEQUENCE [LARGE SCALE GENOMIC DNA]</scope>
</reference>
<feature type="region of interest" description="Disordered" evidence="1">
    <location>
        <begin position="222"/>
        <end position="254"/>
    </location>
</feature>
<organism evidence="2 3">
    <name type="scientific">Blyttiomyces helicus</name>
    <dbReference type="NCBI Taxonomy" id="388810"/>
    <lineage>
        <taxon>Eukaryota</taxon>
        <taxon>Fungi</taxon>
        <taxon>Fungi incertae sedis</taxon>
        <taxon>Chytridiomycota</taxon>
        <taxon>Chytridiomycota incertae sedis</taxon>
        <taxon>Chytridiomycetes</taxon>
        <taxon>Chytridiomycetes incertae sedis</taxon>
        <taxon>Blyttiomyces</taxon>
    </lineage>
</organism>
<proteinExistence type="predicted"/>
<dbReference type="AlphaFoldDB" id="A0A4P9VYQ7"/>
<protein>
    <submittedName>
        <fullName evidence="2">Uncharacterized protein</fullName>
    </submittedName>
</protein>
<dbReference type="EMBL" id="ML001230">
    <property type="protein sequence ID" value="RKO83448.1"/>
    <property type="molecule type" value="Genomic_DNA"/>
</dbReference>
<sequence length="254" mass="27546">MQITEDGGKTIAMINYRLDALRPWHRGLPSAIIKTQSARSIDDMGQKGPEAATAEPGEPPLLPIFFLVARNGQRVHPGPSRPQPAQKVSGYLGDNALTRVPVPNLHHQNRTANLHHQNRTVHPSLPGASPRKHQGPDDSAAALAVRVMTASVGRWSGCKWRDRVEMRNRRSGDTGGESHNCPRQLTNFECEQTDDANPSSKIHGLQRVQGIRLDQPKALLFSPSPLASGSGELDASLSVAPDQSVEGSEKLTPI</sequence>
<dbReference type="Proteomes" id="UP000269721">
    <property type="component" value="Unassembled WGS sequence"/>
</dbReference>
<evidence type="ECO:0000256" key="1">
    <source>
        <dbReference type="SAM" id="MobiDB-lite"/>
    </source>
</evidence>
<feature type="region of interest" description="Disordered" evidence="1">
    <location>
        <begin position="113"/>
        <end position="137"/>
    </location>
</feature>
<feature type="region of interest" description="Disordered" evidence="1">
    <location>
        <begin position="37"/>
        <end position="57"/>
    </location>
</feature>
<gene>
    <name evidence="2" type="ORF">BDK51DRAFT_38175</name>
</gene>
<keyword evidence="3" id="KW-1185">Reference proteome</keyword>
<evidence type="ECO:0000313" key="3">
    <source>
        <dbReference type="Proteomes" id="UP000269721"/>
    </source>
</evidence>
<evidence type="ECO:0000313" key="2">
    <source>
        <dbReference type="EMBL" id="RKO83448.1"/>
    </source>
</evidence>
<name>A0A4P9VYQ7_9FUNG</name>